<evidence type="ECO:0000256" key="4">
    <source>
        <dbReference type="HAMAP-Rule" id="MF_00171"/>
    </source>
</evidence>
<dbReference type="InterPro" id="IPR020097">
    <property type="entry name" value="PsdUridine_synth_TruA_a/b_dom"/>
</dbReference>
<dbReference type="InterPro" id="IPR020094">
    <property type="entry name" value="TruA/RsuA/RluB/E/F_N"/>
</dbReference>
<evidence type="ECO:0000313" key="7">
    <source>
        <dbReference type="EMBL" id="QYF48475.1"/>
    </source>
</evidence>
<evidence type="ECO:0000256" key="5">
    <source>
        <dbReference type="RuleBase" id="RU003792"/>
    </source>
</evidence>
<dbReference type="InterPro" id="IPR020095">
    <property type="entry name" value="PsdUridine_synth_TruA_C"/>
</dbReference>
<evidence type="ECO:0000259" key="6">
    <source>
        <dbReference type="Pfam" id="PF01416"/>
    </source>
</evidence>
<feature type="domain" description="Pseudouridine synthase I TruA alpha/beta" evidence="6">
    <location>
        <begin position="147"/>
        <end position="250"/>
    </location>
</feature>
<organism evidence="7 8">
    <name type="scientific">Candidatus Rhabdochlamydia oedothoracis</name>
    <dbReference type="NCBI Taxonomy" id="2720720"/>
    <lineage>
        <taxon>Bacteria</taxon>
        <taxon>Pseudomonadati</taxon>
        <taxon>Chlamydiota</taxon>
        <taxon>Chlamydiia</taxon>
        <taxon>Parachlamydiales</taxon>
        <taxon>Candidatus Rhabdochlamydiaceae</taxon>
        <taxon>Candidatus Rhabdochlamydia</taxon>
    </lineage>
</organism>
<protein>
    <recommendedName>
        <fullName evidence="4">tRNA pseudouridine synthase A</fullName>
        <ecNumber evidence="4">5.4.99.12</ecNumber>
    </recommendedName>
    <alternativeName>
        <fullName evidence="4">tRNA pseudouridine(38-40) synthase</fullName>
    </alternativeName>
    <alternativeName>
        <fullName evidence="4">tRNA pseudouridylate synthase I</fullName>
    </alternativeName>
    <alternativeName>
        <fullName evidence="4">tRNA-uridine isomerase I</fullName>
    </alternativeName>
</protein>
<dbReference type="InterPro" id="IPR020103">
    <property type="entry name" value="PsdUridine_synth_cat_dom_sf"/>
</dbReference>
<dbReference type="CDD" id="cd02570">
    <property type="entry name" value="PseudoU_synth_EcTruA"/>
    <property type="match status" value="1"/>
</dbReference>
<dbReference type="Gene3D" id="3.30.70.580">
    <property type="entry name" value="Pseudouridine synthase I, catalytic domain, N-terminal subdomain"/>
    <property type="match status" value="1"/>
</dbReference>
<gene>
    <name evidence="4" type="primary">truA</name>
    <name evidence="7" type="ORF">RHABOEDO_000643</name>
</gene>
<reference evidence="7 8" key="1">
    <citation type="journal article" date="2022" name="bioRxiv">
        <title>Ecology and evolution of chlamydial symbionts of arthropods.</title>
        <authorList>
            <person name="Halter T."/>
            <person name="Koestlbacher S."/>
            <person name="Collingro A."/>
            <person name="Sixt B.S."/>
            <person name="Toenshoff E.R."/>
            <person name="Hendrickx F."/>
            <person name="Kostanjsek R."/>
            <person name="Horn M."/>
        </authorList>
    </citation>
    <scope>NUCLEOTIDE SEQUENCE [LARGE SCALE GENOMIC DNA]</scope>
    <source>
        <strain evidence="7">W744xW776</strain>
    </source>
</reference>
<keyword evidence="8" id="KW-1185">Reference proteome</keyword>
<dbReference type="GO" id="GO:0160147">
    <property type="term" value="F:tRNA pseudouridine(38-40) synthase activity"/>
    <property type="evidence" value="ECO:0007669"/>
    <property type="project" value="UniProtKB-EC"/>
</dbReference>
<sequence length="250" mass="28616">MIETKRNLKMTIAYDGAPYLGWQKNNAGPSVEESLQNVLQQILQEDVFLSSASRTDAGVHAKGQVVHFLTTSSICLYKLQGSLNILLDETISVLHIEEAFMQFHSTLNCVKKEYWYHVCFAKIQNPFFRRTSWHFPRFLEFDSMQKAAHSLVGEHDFSAFCNQKPNWDRNVICDVKKLSIVPLSKDRLRFIIHGDHFLYKMVRNLVGTLVYIGCSKLAVNQVPGFLMSKDRSRIGMTAPAHGLLLKKVCY</sequence>
<evidence type="ECO:0000256" key="2">
    <source>
        <dbReference type="ARBA" id="ARBA00022694"/>
    </source>
</evidence>
<dbReference type="PANTHER" id="PTHR11142">
    <property type="entry name" value="PSEUDOURIDYLATE SYNTHASE"/>
    <property type="match status" value="1"/>
</dbReference>
<dbReference type="RefSeq" id="WP_215217724.1">
    <property type="nucleotide sequence ID" value="NZ_CP075587.1"/>
</dbReference>
<keyword evidence="3 4" id="KW-0413">Isomerase</keyword>
<keyword evidence="2 4" id="KW-0819">tRNA processing</keyword>
<evidence type="ECO:0000256" key="1">
    <source>
        <dbReference type="ARBA" id="ARBA00009375"/>
    </source>
</evidence>
<accession>A0ABX8V602</accession>
<dbReference type="PANTHER" id="PTHR11142:SF0">
    <property type="entry name" value="TRNA PSEUDOURIDINE SYNTHASE-LIKE 1"/>
    <property type="match status" value="1"/>
</dbReference>
<comment type="caution">
    <text evidence="4">Lacks conserved residue(s) required for the propagation of feature annotation.</text>
</comment>
<comment type="function">
    <text evidence="4">Formation of pseudouridine at positions 38, 39 and 40 in the anticodon stem and loop of transfer RNAs.</text>
</comment>
<name>A0ABX8V602_9BACT</name>
<evidence type="ECO:0000313" key="8">
    <source>
        <dbReference type="Proteomes" id="UP000826014"/>
    </source>
</evidence>
<comment type="similarity">
    <text evidence="1 4 5">Belongs to the tRNA pseudouridine synthase TruA family.</text>
</comment>
<dbReference type="NCBIfam" id="TIGR00071">
    <property type="entry name" value="hisT_truA"/>
    <property type="match status" value="1"/>
</dbReference>
<evidence type="ECO:0000256" key="3">
    <source>
        <dbReference type="ARBA" id="ARBA00023235"/>
    </source>
</evidence>
<dbReference type="SUPFAM" id="SSF55120">
    <property type="entry name" value="Pseudouridine synthase"/>
    <property type="match status" value="1"/>
</dbReference>
<dbReference type="HAMAP" id="MF_00171">
    <property type="entry name" value="TruA"/>
    <property type="match status" value="1"/>
</dbReference>
<dbReference type="PIRSF" id="PIRSF001430">
    <property type="entry name" value="tRNA_psdUrid_synth"/>
    <property type="match status" value="1"/>
</dbReference>
<dbReference type="Proteomes" id="UP000826014">
    <property type="component" value="Chromosome"/>
</dbReference>
<dbReference type="Gene3D" id="3.30.70.660">
    <property type="entry name" value="Pseudouridine synthase I, catalytic domain, C-terminal subdomain"/>
    <property type="match status" value="1"/>
</dbReference>
<dbReference type="InterPro" id="IPR001406">
    <property type="entry name" value="PsdUridine_synth_TruA"/>
</dbReference>
<dbReference type="EC" id="5.4.99.12" evidence="4"/>
<feature type="active site" description="Nucleophile" evidence="4">
    <location>
        <position position="56"/>
    </location>
</feature>
<feature type="binding site" evidence="4">
    <location>
        <position position="114"/>
    </location>
    <ligand>
        <name>substrate</name>
    </ligand>
</feature>
<dbReference type="EMBL" id="CP075587">
    <property type="protein sequence ID" value="QYF48475.1"/>
    <property type="molecule type" value="Genomic_DNA"/>
</dbReference>
<comment type="catalytic activity">
    <reaction evidence="4 5">
        <text>uridine(38/39/40) in tRNA = pseudouridine(38/39/40) in tRNA</text>
        <dbReference type="Rhea" id="RHEA:22376"/>
        <dbReference type="Rhea" id="RHEA-COMP:10085"/>
        <dbReference type="Rhea" id="RHEA-COMP:10087"/>
        <dbReference type="ChEBI" id="CHEBI:65314"/>
        <dbReference type="ChEBI" id="CHEBI:65315"/>
        <dbReference type="EC" id="5.4.99.12"/>
    </reaction>
</comment>
<dbReference type="Pfam" id="PF01416">
    <property type="entry name" value="PseudoU_synth_1"/>
    <property type="match status" value="1"/>
</dbReference>
<proteinExistence type="inferred from homology"/>
<comment type="subunit">
    <text evidence="4">Homodimer.</text>
</comment>